<organism evidence="1 2">
    <name type="scientific">Apiospora hydei</name>
    <dbReference type="NCBI Taxonomy" id="1337664"/>
    <lineage>
        <taxon>Eukaryota</taxon>
        <taxon>Fungi</taxon>
        <taxon>Dikarya</taxon>
        <taxon>Ascomycota</taxon>
        <taxon>Pezizomycotina</taxon>
        <taxon>Sordariomycetes</taxon>
        <taxon>Xylariomycetidae</taxon>
        <taxon>Amphisphaeriales</taxon>
        <taxon>Apiosporaceae</taxon>
        <taxon>Apiospora</taxon>
    </lineage>
</organism>
<name>A0ABR1V284_9PEZI</name>
<comment type="caution">
    <text evidence="1">The sequence shown here is derived from an EMBL/GenBank/DDBJ whole genome shotgun (WGS) entry which is preliminary data.</text>
</comment>
<dbReference type="EMBL" id="JAQQWN010000009">
    <property type="protein sequence ID" value="KAK8065277.1"/>
    <property type="molecule type" value="Genomic_DNA"/>
</dbReference>
<evidence type="ECO:0000313" key="2">
    <source>
        <dbReference type="Proteomes" id="UP001433268"/>
    </source>
</evidence>
<accession>A0ABR1V284</accession>
<proteinExistence type="predicted"/>
<gene>
    <name evidence="1" type="ORF">PG997_012024</name>
</gene>
<reference evidence="1 2" key="1">
    <citation type="submission" date="2023-01" db="EMBL/GenBank/DDBJ databases">
        <title>Analysis of 21 Apiospora genomes using comparative genomics revels a genus with tremendous synthesis potential of carbohydrate active enzymes and secondary metabolites.</title>
        <authorList>
            <person name="Sorensen T."/>
        </authorList>
    </citation>
    <scope>NUCLEOTIDE SEQUENCE [LARGE SCALE GENOMIC DNA]</scope>
    <source>
        <strain evidence="1 2">CBS 114990</strain>
    </source>
</reference>
<dbReference type="Proteomes" id="UP001433268">
    <property type="component" value="Unassembled WGS sequence"/>
</dbReference>
<sequence>MRPPRHPVDPGPQHLVDVPERRLAVKQHLVEQVAQLVHVGAPTDPGLEVVGQGPRLGVAAVEGELRERVRRVHGRPVGVVAAQVGHHGGALVVAHAAHLHVAAAGRVGGAPGEVPFRAVDDGAVDAGAFAVEVVAVAQDLVVLVVYHVLVDGRNGGVALGILVGEGVFLAVVFDGGTEMAGVLRRGPQISHRKPLSLAGHMYFELG</sequence>
<dbReference type="GeneID" id="92049399"/>
<dbReference type="RefSeq" id="XP_066662031.1">
    <property type="nucleotide sequence ID" value="XM_066816339.1"/>
</dbReference>
<protein>
    <submittedName>
        <fullName evidence="1">Uncharacterized protein</fullName>
    </submittedName>
</protein>
<evidence type="ECO:0000313" key="1">
    <source>
        <dbReference type="EMBL" id="KAK8065277.1"/>
    </source>
</evidence>
<keyword evidence="2" id="KW-1185">Reference proteome</keyword>